<dbReference type="GO" id="GO:0019563">
    <property type="term" value="P:glycerol catabolic process"/>
    <property type="evidence" value="ECO:0007669"/>
    <property type="project" value="TreeGrafter"/>
</dbReference>
<evidence type="ECO:0000259" key="3">
    <source>
        <dbReference type="PROSITE" id="PS51480"/>
    </source>
</evidence>
<dbReference type="STRING" id="464029.SAMN02982989_1447"/>
<dbReference type="InterPro" id="IPR050861">
    <property type="entry name" value="Dihydroxyacetone_Kinase"/>
</dbReference>
<accession>A0A1X7EKL3</accession>
<proteinExistence type="predicted"/>
<keyword evidence="1" id="KW-0808">Transferase</keyword>
<dbReference type="GO" id="GO:0005829">
    <property type="term" value="C:cytosol"/>
    <property type="evidence" value="ECO:0007669"/>
    <property type="project" value="TreeGrafter"/>
</dbReference>
<name>A0A1X7EKL3_9HYPH</name>
<dbReference type="EMBL" id="FXAF01000006">
    <property type="protein sequence ID" value="SMF35499.1"/>
    <property type="molecule type" value="Genomic_DNA"/>
</dbReference>
<feature type="domain" description="DhaL" evidence="3">
    <location>
        <begin position="6"/>
        <end position="200"/>
    </location>
</feature>
<dbReference type="PANTHER" id="PTHR28629">
    <property type="entry name" value="TRIOKINASE/FMN CYCLASE"/>
    <property type="match status" value="1"/>
</dbReference>
<evidence type="ECO:0000256" key="1">
    <source>
        <dbReference type="ARBA" id="ARBA00022679"/>
    </source>
</evidence>
<evidence type="ECO:0000313" key="4">
    <source>
        <dbReference type="EMBL" id="SMF35499.1"/>
    </source>
</evidence>
<dbReference type="PANTHER" id="PTHR28629:SF4">
    <property type="entry name" value="TRIOKINASE_FMN CYCLASE"/>
    <property type="match status" value="1"/>
</dbReference>
<evidence type="ECO:0000256" key="2">
    <source>
        <dbReference type="ARBA" id="ARBA00022777"/>
    </source>
</evidence>
<gene>
    <name evidence="4" type="ORF">SAMN02982989_1447</name>
</gene>
<organism evidence="4 5">
    <name type="scientific">Xaviernesmea oryzae</name>
    <dbReference type="NCBI Taxonomy" id="464029"/>
    <lineage>
        <taxon>Bacteria</taxon>
        <taxon>Pseudomonadati</taxon>
        <taxon>Pseudomonadota</taxon>
        <taxon>Alphaproteobacteria</taxon>
        <taxon>Hyphomicrobiales</taxon>
        <taxon>Rhizobiaceae</taxon>
        <taxon>Rhizobium/Agrobacterium group</taxon>
        <taxon>Xaviernesmea</taxon>
    </lineage>
</organism>
<dbReference type="Proteomes" id="UP000192903">
    <property type="component" value="Unassembled WGS sequence"/>
</dbReference>
<dbReference type="AlphaFoldDB" id="A0A1X7EKL3"/>
<evidence type="ECO:0000313" key="5">
    <source>
        <dbReference type="Proteomes" id="UP000192903"/>
    </source>
</evidence>
<dbReference type="Gene3D" id="1.25.40.340">
    <property type="match status" value="1"/>
</dbReference>
<dbReference type="GO" id="GO:0004371">
    <property type="term" value="F:glycerone kinase activity"/>
    <property type="evidence" value="ECO:0007669"/>
    <property type="project" value="InterPro"/>
</dbReference>
<dbReference type="InterPro" id="IPR004007">
    <property type="entry name" value="DhaL_dom"/>
</dbReference>
<dbReference type="PROSITE" id="PS51480">
    <property type="entry name" value="DHAL"/>
    <property type="match status" value="1"/>
</dbReference>
<dbReference type="InterPro" id="IPR036117">
    <property type="entry name" value="DhaL_dom_sf"/>
</dbReference>
<dbReference type="SUPFAM" id="SSF101473">
    <property type="entry name" value="DhaL-like"/>
    <property type="match status" value="1"/>
</dbReference>
<protein>
    <submittedName>
        <fullName evidence="4">Dihydroxyacetone kinase, C-terminal domain</fullName>
    </submittedName>
</protein>
<dbReference type="SMART" id="SM01120">
    <property type="entry name" value="Dak2"/>
    <property type="match status" value="1"/>
</dbReference>
<dbReference type="OrthoDB" id="9800291at2"/>
<keyword evidence="2 4" id="KW-0418">Kinase</keyword>
<reference evidence="5" key="1">
    <citation type="submission" date="2017-04" db="EMBL/GenBank/DDBJ databases">
        <authorList>
            <person name="Varghese N."/>
            <person name="Submissions S."/>
        </authorList>
    </citation>
    <scope>NUCLEOTIDE SEQUENCE [LARGE SCALE GENOMIC DNA]</scope>
    <source>
        <strain evidence="5">B4P</strain>
    </source>
</reference>
<keyword evidence="5" id="KW-1185">Reference proteome</keyword>
<sequence>MELTVFQIAVGVRRAADAMDRLEQELNAADAKLGDGDTGSMLARVIAAMAAAEPQAAASVSDAFGRLARAGMSATGSSLGTLFASALLSLSKQTKGREIQWSDLSDLIAVARDGMMARGGAKLGDKTVLDALDAVVVAIAGRTDAGSVGATACEALDRTLVEFRDRPCRMGRAKFFAGKSVGLDDPGMLACASLAKVLASEGAGAHYLTT</sequence>
<dbReference type="Pfam" id="PF02734">
    <property type="entry name" value="Dak2"/>
    <property type="match status" value="1"/>
</dbReference>
<dbReference type="RefSeq" id="WP_085421757.1">
    <property type="nucleotide sequence ID" value="NZ_FXAF01000006.1"/>
</dbReference>